<dbReference type="Gene3D" id="3.40.50.360">
    <property type="match status" value="1"/>
</dbReference>
<keyword evidence="2" id="KW-0560">Oxidoreductase</keyword>
<gene>
    <name evidence="4" type="ORF">IV63_GL000197</name>
</gene>
<keyword evidence="5" id="KW-1185">Reference proteome</keyword>
<dbReference type="Pfam" id="PF02525">
    <property type="entry name" value="Flavodoxin_2"/>
    <property type="match status" value="1"/>
</dbReference>
<protein>
    <submittedName>
        <fullName evidence="4">Flavodoxin</fullName>
    </submittedName>
</protein>
<evidence type="ECO:0000313" key="5">
    <source>
        <dbReference type="Proteomes" id="UP000051511"/>
    </source>
</evidence>
<feature type="domain" description="Flavodoxin-like fold" evidence="3">
    <location>
        <begin position="15"/>
        <end position="175"/>
    </location>
</feature>
<dbReference type="PANTHER" id="PTHR10204:SF34">
    <property type="entry name" value="NAD(P)H DEHYDROGENASE [QUINONE] 1 ISOFORM 1"/>
    <property type="match status" value="1"/>
</dbReference>
<evidence type="ECO:0000256" key="2">
    <source>
        <dbReference type="ARBA" id="ARBA00023002"/>
    </source>
</evidence>
<dbReference type="PANTHER" id="PTHR10204">
    <property type="entry name" value="NAD P H OXIDOREDUCTASE-RELATED"/>
    <property type="match status" value="1"/>
</dbReference>
<name>A0ABR5QG66_9LACO</name>
<dbReference type="InterPro" id="IPR003680">
    <property type="entry name" value="Flavodoxin_fold"/>
</dbReference>
<dbReference type="InterPro" id="IPR051545">
    <property type="entry name" value="NAD(P)H_dehydrogenase_qn"/>
</dbReference>
<sequence length="207" mass="24128">MEHKGYKEILYMKTIIYAHPFPGSFNHEILNRLSNSFSKNDEEFELIDLYSDGFDPILSKKDLATYSQGKIDDKLVKKYQRKIACSDELVFIFPIWWHNLPAMLKGFFDKTMLNGFAYDESNGWQGLLTYIKRATVITTSTVTKEHLENNCGNPIQNVFIDRTLVDLGIDQKTVHWIHFGKVNTTTDEDREQFLNDLPSLYAQQFIK</sequence>
<proteinExistence type="inferred from homology"/>
<accession>A0ABR5QG66</accession>
<evidence type="ECO:0000259" key="3">
    <source>
        <dbReference type="Pfam" id="PF02525"/>
    </source>
</evidence>
<dbReference type="Proteomes" id="UP000051511">
    <property type="component" value="Unassembled WGS sequence"/>
</dbReference>
<comment type="similarity">
    <text evidence="1">Belongs to the NAD(P)H dehydrogenase (quinone) family.</text>
</comment>
<dbReference type="EMBL" id="JQCK01000010">
    <property type="protein sequence ID" value="KRO20866.1"/>
    <property type="molecule type" value="Genomic_DNA"/>
</dbReference>
<comment type="caution">
    <text evidence="4">The sequence shown here is derived from an EMBL/GenBank/DDBJ whole genome shotgun (WGS) entry which is preliminary data.</text>
</comment>
<evidence type="ECO:0000256" key="1">
    <source>
        <dbReference type="ARBA" id="ARBA00006252"/>
    </source>
</evidence>
<dbReference type="InterPro" id="IPR029039">
    <property type="entry name" value="Flavoprotein-like_sf"/>
</dbReference>
<organism evidence="4 5">
    <name type="scientific">Companilactobacillus crustorum</name>
    <dbReference type="NCBI Taxonomy" id="392416"/>
    <lineage>
        <taxon>Bacteria</taxon>
        <taxon>Bacillati</taxon>
        <taxon>Bacillota</taxon>
        <taxon>Bacilli</taxon>
        <taxon>Lactobacillales</taxon>
        <taxon>Lactobacillaceae</taxon>
        <taxon>Companilactobacillus</taxon>
    </lineage>
</organism>
<evidence type="ECO:0000313" key="4">
    <source>
        <dbReference type="EMBL" id="KRO20866.1"/>
    </source>
</evidence>
<reference evidence="4 5" key="1">
    <citation type="journal article" date="2015" name="Genome Announc.">
        <title>Expanding the biotechnology potential of lactobacilli through comparative genomics of 213 strains and associated genera.</title>
        <authorList>
            <person name="Sun Z."/>
            <person name="Harris H.M."/>
            <person name="McCann A."/>
            <person name="Guo C."/>
            <person name="Argimon S."/>
            <person name="Zhang W."/>
            <person name="Yang X."/>
            <person name="Jeffery I.B."/>
            <person name="Cooney J.C."/>
            <person name="Kagawa T.F."/>
            <person name="Liu W."/>
            <person name="Song Y."/>
            <person name="Salvetti E."/>
            <person name="Wrobel A."/>
            <person name="Rasinkangas P."/>
            <person name="Parkhill J."/>
            <person name="Rea M.C."/>
            <person name="O'Sullivan O."/>
            <person name="Ritari J."/>
            <person name="Douillard F.P."/>
            <person name="Paul Ross R."/>
            <person name="Yang R."/>
            <person name="Briner A.E."/>
            <person name="Felis G.E."/>
            <person name="de Vos W.M."/>
            <person name="Barrangou R."/>
            <person name="Klaenhammer T.R."/>
            <person name="Caufield P.W."/>
            <person name="Cui Y."/>
            <person name="Zhang H."/>
            <person name="O'Toole P.W."/>
        </authorList>
    </citation>
    <scope>NUCLEOTIDE SEQUENCE [LARGE SCALE GENOMIC DNA]</scope>
    <source>
        <strain evidence="4 5">LMG 23699</strain>
    </source>
</reference>
<dbReference type="SUPFAM" id="SSF52218">
    <property type="entry name" value="Flavoproteins"/>
    <property type="match status" value="1"/>
</dbReference>